<dbReference type="EMBL" id="CP003655">
    <property type="protein sequence ID" value="AFZ38319.1"/>
    <property type="molecule type" value="Genomic_DNA"/>
</dbReference>
<sequence length="992" mass="116521">MYSQLIHGKFCGKNSGYRLIACTPDYENNTEFIYILFRKYHFWGPQGVGDGKAIGIFQLDANRLVLVKAALAEDENQQLLSSADRDVRHFYQHHYILADRVTENIELLETNPVDFLLRFLDRTSPYFADFNQPIYPHSANGSFWEQIISEIFQPTSSEITADRANKIKQFSDDIDNQARSFLLLTLGAILTGQKIILTIDNNASDPIDLVSNLLLLLPASYRTKIAISIGTVEENQCLWADIIIKTDQEPAYPLAEEFIWLDRDRKKVVGKHDPDIYNHRYLNDFVKKVCNSPEFIEHFIKHLNSLFSSVRNFTRDDLQQASSLIYFISGLPEDPKEAQEIQELQKHKIDLWCNYIAEIYENHSNTDYWQPIIDDFKDADDFWQALLKLFQEHGESFPIAVELILLVIQKVGIEQAYQKLEEVKQIEGLPSALIKIGLLNRFPSELENSVLNQHLVDICEESIKDIRDRYLVKDSVVEFDALINFLQKSNRYQRLFSSAKEKFELLSKALKPELSTKTIKSIFNQYLAIKLPYADEQFFNSDLYRQTLEKFFSIKNWTKYFTADKTKSFNYLPAIAQEMELNYEKTDLMYANFLDVFSPPPENTYEILIDIIKKAITFDISTEKDSNIELKSFPSKIKLFSTTYQWFKNNNAELEKRLKSLENASEKWNNWDALITFLKVIPMENILLVEDLLKNAFLKKSLLKWLKLLKADSSFKEDFFNSYSWNNIQLETISDLTRTEEGQWNKLLTCLVVERFTQEKERLVNVIPTLLNYLCQLYFQEKSISIEDRELWIRLIEPSFLKYLSNVERLNIFSLKWHLKIYSDFIITLQPLDDTQQKALYSIAKNKFDLVDNLNDKFQLFQDIYKYLAKDHLKKIAIDLIEFCSTPNEISSLVKLCQKFDFDNRDIKEILTKVKKQVCGYSLLDLLFSYLELEPIYEYDKKLIEMLFFISITNQEQNKKIGIFLRNYNYECANLKLIKLINDKLIEQQYLN</sequence>
<dbReference type="HOGENOM" id="CLU_301261_0_0_3"/>
<dbReference type="RefSeq" id="WP_015195695.1">
    <property type="nucleotide sequence ID" value="NC_019749.1"/>
</dbReference>
<dbReference type="KEGG" id="scs:Sta7437_4891"/>
<dbReference type="OrthoDB" id="581304at2"/>
<proteinExistence type="predicted"/>
<dbReference type="AlphaFoldDB" id="K9Y1W1"/>
<geneLocation type="plasmid" evidence="2 3">
    <name>pSTA7437.02</name>
</geneLocation>
<evidence type="ECO:0000256" key="1">
    <source>
        <dbReference type="SAM" id="Coils"/>
    </source>
</evidence>
<protein>
    <submittedName>
        <fullName evidence="2">Uncharacterized protein</fullName>
    </submittedName>
</protein>
<feature type="coiled-coil region" evidence="1">
    <location>
        <begin position="644"/>
        <end position="671"/>
    </location>
</feature>
<gene>
    <name evidence="2" type="ordered locus">Sta7437_4891</name>
</gene>
<name>K9Y1W1_STAC7</name>
<keyword evidence="2" id="KW-0614">Plasmid</keyword>
<organism evidence="2 3">
    <name type="scientific">Stanieria cyanosphaera (strain ATCC 29371 / PCC 7437)</name>
    <dbReference type="NCBI Taxonomy" id="111780"/>
    <lineage>
        <taxon>Bacteria</taxon>
        <taxon>Bacillati</taxon>
        <taxon>Cyanobacteriota</taxon>
        <taxon>Cyanophyceae</taxon>
        <taxon>Pleurocapsales</taxon>
        <taxon>Dermocarpellaceae</taxon>
        <taxon>Stanieria</taxon>
    </lineage>
</organism>
<evidence type="ECO:0000313" key="3">
    <source>
        <dbReference type="Proteomes" id="UP000010473"/>
    </source>
</evidence>
<reference evidence="3" key="1">
    <citation type="journal article" date="2013" name="Proc. Natl. Acad. Sci. U.S.A.">
        <title>Improving the coverage of the cyanobacterial phylum using diversity-driven genome sequencing.</title>
        <authorList>
            <person name="Shih P.M."/>
            <person name="Wu D."/>
            <person name="Latifi A."/>
            <person name="Axen S.D."/>
            <person name="Fewer D.P."/>
            <person name="Talla E."/>
            <person name="Calteau A."/>
            <person name="Cai F."/>
            <person name="Tandeau de Marsac N."/>
            <person name="Rippka R."/>
            <person name="Herdman M."/>
            <person name="Sivonen K."/>
            <person name="Coursin T."/>
            <person name="Laurent T."/>
            <person name="Goodwin L."/>
            <person name="Nolan M."/>
            <person name="Davenport K.W."/>
            <person name="Han C.S."/>
            <person name="Rubin E.M."/>
            <person name="Eisen J.A."/>
            <person name="Woyke T."/>
            <person name="Gugger M."/>
            <person name="Kerfeld C.A."/>
        </authorList>
    </citation>
    <scope>NUCLEOTIDE SEQUENCE [LARGE SCALE GENOMIC DNA]</scope>
    <source>
        <strain evidence="3">ATCC 29371 / PCC 7437</strain>
        <plasmid evidence="3">Plasmid pSTA7437.02</plasmid>
    </source>
</reference>
<dbReference type="Proteomes" id="UP000010473">
    <property type="component" value="Plasmid pSTA7437.02"/>
</dbReference>
<keyword evidence="1" id="KW-0175">Coiled coil</keyword>
<keyword evidence="3" id="KW-1185">Reference proteome</keyword>
<accession>K9Y1W1</accession>
<evidence type="ECO:0000313" key="2">
    <source>
        <dbReference type="EMBL" id="AFZ38319.1"/>
    </source>
</evidence>